<dbReference type="AlphaFoldDB" id="A0A4S8K9A4"/>
<protein>
    <submittedName>
        <fullName evidence="1">Uncharacterized protein</fullName>
    </submittedName>
</protein>
<comment type="caution">
    <text evidence="1">The sequence shown here is derived from an EMBL/GenBank/DDBJ whole genome shotgun (WGS) entry which is preliminary data.</text>
</comment>
<accession>A0A4S8K9A4</accession>
<proteinExistence type="predicted"/>
<dbReference type="Pfam" id="PF12056">
    <property type="entry name" value="DUF3537"/>
    <property type="match status" value="1"/>
</dbReference>
<evidence type="ECO:0000313" key="2">
    <source>
        <dbReference type="Proteomes" id="UP000317650"/>
    </source>
</evidence>
<dbReference type="STRING" id="52838.A0A4S8K9A4"/>
<sequence>MEATTNSSTEPLLPSRASYARSLSLVDDKLRSSDPTSSVVVSTASHFVLSCTPTRRAYNMVVQLSVTSASGLSFVCRYGLRRFLFLNKIDLNSFLNLKYTCHYINGLL</sequence>
<name>A0A4S8K9A4_MUSBA</name>
<dbReference type="EMBL" id="PYDT01000001">
    <property type="protein sequence ID" value="THU71592.1"/>
    <property type="molecule type" value="Genomic_DNA"/>
</dbReference>
<organism evidence="1 2">
    <name type="scientific">Musa balbisiana</name>
    <name type="common">Banana</name>
    <dbReference type="NCBI Taxonomy" id="52838"/>
    <lineage>
        <taxon>Eukaryota</taxon>
        <taxon>Viridiplantae</taxon>
        <taxon>Streptophyta</taxon>
        <taxon>Embryophyta</taxon>
        <taxon>Tracheophyta</taxon>
        <taxon>Spermatophyta</taxon>
        <taxon>Magnoliopsida</taxon>
        <taxon>Liliopsida</taxon>
        <taxon>Zingiberales</taxon>
        <taxon>Musaceae</taxon>
        <taxon>Musa</taxon>
    </lineage>
</organism>
<keyword evidence="2" id="KW-1185">Reference proteome</keyword>
<dbReference type="InterPro" id="IPR021924">
    <property type="entry name" value="DUF3537"/>
</dbReference>
<dbReference type="Proteomes" id="UP000317650">
    <property type="component" value="Chromosome 4"/>
</dbReference>
<gene>
    <name evidence="1" type="ORF">C4D60_Mb04t03080</name>
</gene>
<reference evidence="1 2" key="1">
    <citation type="journal article" date="2019" name="Nat. Plants">
        <title>Genome sequencing of Musa balbisiana reveals subgenome evolution and function divergence in polyploid bananas.</title>
        <authorList>
            <person name="Yao X."/>
        </authorList>
    </citation>
    <scope>NUCLEOTIDE SEQUENCE [LARGE SCALE GENOMIC DNA]</scope>
    <source>
        <strain evidence="2">cv. DH-PKW</strain>
        <tissue evidence="1">Leaves</tissue>
    </source>
</reference>
<evidence type="ECO:0000313" key="1">
    <source>
        <dbReference type="EMBL" id="THU71592.1"/>
    </source>
</evidence>